<protein>
    <recommendedName>
        <fullName evidence="1">DUF3943 domain-containing protein</fullName>
    </recommendedName>
</protein>
<name>F0FAW3_9BACT</name>
<dbReference type="eggNOG" id="COG4249">
    <property type="taxonomic scope" value="Bacteria"/>
</dbReference>
<dbReference type="InterPro" id="IPR025079">
    <property type="entry name" value="DUF3943"/>
</dbReference>
<dbReference type="OrthoDB" id="9808630at2"/>
<dbReference type="NCBIfam" id="NF047436">
    <property type="entry name" value="LA_2272_repeat"/>
    <property type="match status" value="1"/>
</dbReference>
<proteinExistence type="predicted"/>
<accession>F0FAW3</accession>
<comment type="caution">
    <text evidence="2">The sequence shown here is derived from an EMBL/GenBank/DDBJ whole genome shotgun (WGS) entry which is preliminary data.</text>
</comment>
<dbReference type="InterPro" id="IPR058093">
    <property type="entry name" value="LA_2272-like"/>
</dbReference>
<keyword evidence="3" id="KW-1185">Reference proteome</keyword>
<dbReference type="Pfam" id="PF13084">
    <property type="entry name" value="DUF3943"/>
    <property type="match status" value="1"/>
</dbReference>
<evidence type="ECO:0000313" key="2">
    <source>
        <dbReference type="EMBL" id="EGC18726.1"/>
    </source>
</evidence>
<dbReference type="EMBL" id="AEWX01000047">
    <property type="protein sequence ID" value="EGC18726.1"/>
    <property type="molecule type" value="Genomic_DNA"/>
</dbReference>
<reference evidence="2 3" key="1">
    <citation type="submission" date="2011-01" db="EMBL/GenBank/DDBJ databases">
        <authorList>
            <person name="Muzny D."/>
            <person name="Qin X."/>
            <person name="Deng J."/>
            <person name="Jiang H."/>
            <person name="Liu Y."/>
            <person name="Qu J."/>
            <person name="Song X.-Z."/>
            <person name="Zhang L."/>
            <person name="Thornton R."/>
            <person name="Coyle M."/>
            <person name="Francisco L."/>
            <person name="Jackson L."/>
            <person name="Javaid M."/>
            <person name="Korchina V."/>
            <person name="Kovar C."/>
            <person name="Mata R."/>
            <person name="Mathew T."/>
            <person name="Ngo R."/>
            <person name="Nguyen L."/>
            <person name="Nguyen N."/>
            <person name="Okwuonu G."/>
            <person name="Ongeri F."/>
            <person name="Pham C."/>
            <person name="Simmons D."/>
            <person name="Wilczek-Boney K."/>
            <person name="Hale W."/>
            <person name="Jakkamsetti A."/>
            <person name="Pham P."/>
            <person name="Ruth R."/>
            <person name="San Lucas F."/>
            <person name="Warren J."/>
            <person name="Zhang J."/>
            <person name="Zhao Z."/>
            <person name="Zhou C."/>
            <person name="Zhu D."/>
            <person name="Lee S."/>
            <person name="Bess C."/>
            <person name="Blankenburg K."/>
            <person name="Forbes L."/>
            <person name="Fu Q."/>
            <person name="Gubbala S."/>
            <person name="Hirani K."/>
            <person name="Jayaseelan J.C."/>
            <person name="Lara F."/>
            <person name="Munidasa M."/>
            <person name="Palculict T."/>
            <person name="Patil S."/>
            <person name="Pu L.-L."/>
            <person name="Saada N."/>
            <person name="Tang L."/>
            <person name="Weissenberger G."/>
            <person name="Zhu Y."/>
            <person name="Hemphill L."/>
            <person name="Shang Y."/>
            <person name="Youmans B."/>
            <person name="Ayvaz T."/>
            <person name="Ross M."/>
            <person name="Santibanez J."/>
            <person name="Aqrawi P."/>
            <person name="Gross S."/>
            <person name="Joshi V."/>
            <person name="Fowler G."/>
            <person name="Nazareth L."/>
            <person name="Reid J."/>
            <person name="Worley K."/>
            <person name="Petrosino J."/>
            <person name="Highlander S."/>
            <person name="Gibbs R."/>
        </authorList>
    </citation>
    <scope>NUCLEOTIDE SEQUENCE [LARGE SCALE GENOMIC DNA]</scope>
    <source>
        <strain evidence="2 3">DSM 16608</strain>
    </source>
</reference>
<feature type="domain" description="DUF3943" evidence="1">
    <location>
        <begin position="422"/>
        <end position="527"/>
    </location>
</feature>
<dbReference type="Proteomes" id="UP000005697">
    <property type="component" value="Unassembled WGS sequence"/>
</dbReference>
<sequence>MTEYTSFRYFIGHGASHNQEYFANFALTTTLFMMRKHQLIIWIVLLCNVSHAVAQSSADTVRGLNLGPVAAHVRGELTGIQASIIVNDAREVKGVQLAGLGNLCLTPLYGVQISPLNNLSRGVRKGVQLGGLNITSGDMRGVQGGVYNYADTLCGVQIGLVNVNDRNPRGFQFGFINLSNDLSGVRLGLLNVGPATTTDLLVFGGNSTAGNIAWRFRNRSAYSIIGTGFYYADFDRRFSGSVFYRMGRYFQLSSRLTVSADIGYAHIETFEEKSSDRPQRLFSLQGRLSIDYQFGRHVGAFVTGGYGHTRWYAHHERFRNKPVLEAGMTFRLTPAHDEQPGFSHRMRTLEEETLALAGDSAESVRQQLFACHDPRAGRRRPWRAVAEVAGINLLVNSADRFMLHYDYAKTSAATVWRNMKNGFVWDNDYFSTNQFAHPYHGNLYFNAARTSGLGFLASFPYALGGSLMWELAGETDPPALNDIVSTSIGGAAIGEVFYRTSSLLLDDRDRGFSRFLRELGAGILNPVRAFNRIVTGQAWRVRSDHALYHDFMRLPVDLSLSFGVRYLADGGAMTRGEYSPFLNVHLEYGDAFNETTVRPYDFFTADLSLMLGGSQPFVSGIHLMGRLCSRQIRNGNHVKMQAGIFQHFDYYASEKITHGSDNIPYKISETAAFGPGLIYRINGIGSLKRLEQRIFLNGILLGGVKSDYYSVLDRDYNIGSGYGMKSSTLMQFHRFGKFSFHAAFYHLWTWKGYEERDLAGVDPHFYNVQGDHSHARLIVISPNYRLRLRHGWELSVSGASYSRVTTYHSHDQVYLHTYEILLGMAYRF</sequence>
<dbReference type="STRING" id="888743.HMPREF9141_2730"/>
<gene>
    <name evidence="2" type="ORF">HMPREF9141_2730</name>
</gene>
<organism evidence="2 3">
    <name type="scientific">Prevotella multiformis DSM 16608</name>
    <dbReference type="NCBI Taxonomy" id="888743"/>
    <lineage>
        <taxon>Bacteria</taxon>
        <taxon>Pseudomonadati</taxon>
        <taxon>Bacteroidota</taxon>
        <taxon>Bacteroidia</taxon>
        <taxon>Bacteroidales</taxon>
        <taxon>Prevotellaceae</taxon>
        <taxon>Prevotella</taxon>
    </lineage>
</organism>
<dbReference type="AlphaFoldDB" id="F0FAW3"/>
<evidence type="ECO:0000313" key="3">
    <source>
        <dbReference type="Proteomes" id="UP000005697"/>
    </source>
</evidence>
<dbReference type="HOGENOM" id="CLU_328133_0_0_10"/>
<evidence type="ECO:0000259" key="1">
    <source>
        <dbReference type="Pfam" id="PF13084"/>
    </source>
</evidence>